<proteinExistence type="predicted"/>
<keyword evidence="1" id="KW-0472">Membrane</keyword>
<dbReference type="Pfam" id="PF19744">
    <property type="entry name" value="DUF6232"/>
    <property type="match status" value="1"/>
</dbReference>
<feature type="transmembrane region" description="Helical" evidence="1">
    <location>
        <begin position="93"/>
        <end position="110"/>
    </location>
</feature>
<reference evidence="2 3" key="1">
    <citation type="submission" date="2018-11" db="EMBL/GenBank/DDBJ databases">
        <title>The Potential of Streptomyces as Biocontrol Agents against the Tomato grey mould, Botrytis cinerea (Gray mold) Frontiers in Microbiology.</title>
        <authorList>
            <person name="Li D."/>
        </authorList>
    </citation>
    <scope>NUCLEOTIDE SEQUENCE [LARGE SCALE GENOMIC DNA]</scope>
    <source>
        <strain evidence="2 3">NEAU-LD23</strain>
    </source>
</reference>
<evidence type="ECO:0000313" key="3">
    <source>
        <dbReference type="Proteomes" id="UP000275401"/>
    </source>
</evidence>
<keyword evidence="1" id="KW-0812">Transmembrane</keyword>
<gene>
    <name evidence="2" type="ORF">EEJ42_30605</name>
</gene>
<evidence type="ECO:0000256" key="1">
    <source>
        <dbReference type="SAM" id="Phobius"/>
    </source>
</evidence>
<keyword evidence="3" id="KW-1185">Reference proteome</keyword>
<protein>
    <submittedName>
        <fullName evidence="2">Uncharacterized protein</fullName>
    </submittedName>
</protein>
<evidence type="ECO:0000313" key="2">
    <source>
        <dbReference type="EMBL" id="RNG16624.1"/>
    </source>
</evidence>
<accession>A0A3M8VGC2</accession>
<comment type="caution">
    <text evidence="2">The sequence shown here is derived from an EMBL/GenBank/DDBJ whole genome shotgun (WGS) entry which is preliminary data.</text>
</comment>
<feature type="transmembrane region" description="Helical" evidence="1">
    <location>
        <begin position="53"/>
        <end position="73"/>
    </location>
</feature>
<dbReference type="Proteomes" id="UP000275401">
    <property type="component" value="Unassembled WGS sequence"/>
</dbReference>
<keyword evidence="1" id="KW-1133">Transmembrane helix</keyword>
<name>A0A3M8VGC2_9ACTN</name>
<dbReference type="AlphaFoldDB" id="A0A3M8VGC2"/>
<dbReference type="EMBL" id="RIBZ01000333">
    <property type="protein sequence ID" value="RNG16624.1"/>
    <property type="molecule type" value="Genomic_DNA"/>
</dbReference>
<dbReference type="InterPro" id="IPR045629">
    <property type="entry name" value="DUF6232"/>
</dbReference>
<dbReference type="RefSeq" id="WP_123105084.1">
    <property type="nucleotide sequence ID" value="NZ_RIBZ01000333.1"/>
</dbReference>
<sequence length="195" mass="20488">MAPAASAEPIIGVGLRVSKRLLWIGDAYYPLRNLARVYTLTIRPRRKEAVLLFVKRLLIIGAVTTILALLAAMIDSSSRGGLDSGDSGGSGGLSVLVVIAAVAALIYSLVEMVSVLGAPAHFVLAIETSGPSTAVVSGRQPDQLRQLAHQIADAIENPEAEFTVHVDTISISPKHYYFGDNVNMYGGSGNVGMAS</sequence>
<organism evidence="2 3">
    <name type="scientific">Streptomyces botrytidirepellens</name>
    <dbReference type="NCBI Taxonomy" id="2486417"/>
    <lineage>
        <taxon>Bacteria</taxon>
        <taxon>Bacillati</taxon>
        <taxon>Actinomycetota</taxon>
        <taxon>Actinomycetes</taxon>
        <taxon>Kitasatosporales</taxon>
        <taxon>Streptomycetaceae</taxon>
        <taxon>Streptomyces</taxon>
    </lineage>
</organism>